<dbReference type="Gene3D" id="3.30.1150.10">
    <property type="match status" value="1"/>
</dbReference>
<keyword evidence="5" id="KW-0997">Cell inner membrane</keyword>
<evidence type="ECO:0000256" key="10">
    <source>
        <dbReference type="SAM" id="MobiDB-lite"/>
    </source>
</evidence>
<evidence type="ECO:0000259" key="11">
    <source>
        <dbReference type="PROSITE" id="PS52015"/>
    </source>
</evidence>
<feature type="domain" description="TonB C-terminal" evidence="11">
    <location>
        <begin position="127"/>
        <end position="218"/>
    </location>
</feature>
<dbReference type="NCBIfam" id="TIGR01352">
    <property type="entry name" value="tonB_Cterm"/>
    <property type="match status" value="1"/>
</dbReference>
<sequence>MDFIANGRRKNPTGIAAVVLLHVLAAGIALQNSTVSLTHSIPGVIDILPTPIPEPEPLPEPLPEPSMKAPPSMAVPPVDLPDFQQPTDPPVLTTRSTTDTVAPPPGMGIGTGTAQVAEPVPKAAPVRKEAVVDAKACTRPEYPRTAQRNGDTGTVTLALLIGTDGKVVESKVEKSSGTRELDRAAQAGLSLCRFQPGTVDGVPYQSWTRMQYVWQLDE</sequence>
<evidence type="ECO:0000256" key="5">
    <source>
        <dbReference type="ARBA" id="ARBA00022519"/>
    </source>
</evidence>
<protein>
    <submittedName>
        <fullName evidence="12">Protein TonB</fullName>
    </submittedName>
    <submittedName>
        <fullName evidence="13">TonB family protein</fullName>
    </submittedName>
</protein>
<proteinExistence type="inferred from homology"/>
<organism evidence="13 14">
    <name type="scientific">Pseudoduganella buxea</name>
    <dbReference type="NCBI Taxonomy" id="1949069"/>
    <lineage>
        <taxon>Bacteria</taxon>
        <taxon>Pseudomonadati</taxon>
        <taxon>Pseudomonadota</taxon>
        <taxon>Betaproteobacteria</taxon>
        <taxon>Burkholderiales</taxon>
        <taxon>Oxalobacteraceae</taxon>
        <taxon>Telluria group</taxon>
        <taxon>Pseudoduganella</taxon>
    </lineage>
</organism>
<keyword evidence="8" id="KW-1133">Transmembrane helix</keyword>
<evidence type="ECO:0000256" key="4">
    <source>
        <dbReference type="ARBA" id="ARBA00022475"/>
    </source>
</evidence>
<evidence type="ECO:0000256" key="1">
    <source>
        <dbReference type="ARBA" id="ARBA00004383"/>
    </source>
</evidence>
<evidence type="ECO:0000256" key="2">
    <source>
        <dbReference type="ARBA" id="ARBA00006555"/>
    </source>
</evidence>
<reference evidence="12" key="4">
    <citation type="submission" date="2024-05" db="EMBL/GenBank/DDBJ databases">
        <authorList>
            <person name="Sun Q."/>
            <person name="Zhou Y."/>
        </authorList>
    </citation>
    <scope>NUCLEOTIDE SEQUENCE</scope>
    <source>
        <strain evidence="12">CGMCC 1.15931</strain>
    </source>
</reference>
<comment type="caution">
    <text evidence="13">The sequence shown here is derived from an EMBL/GenBank/DDBJ whole genome shotgun (WGS) entry which is preliminary data.</text>
</comment>
<dbReference type="PANTHER" id="PTHR33446">
    <property type="entry name" value="PROTEIN TONB-RELATED"/>
    <property type="match status" value="1"/>
</dbReference>
<keyword evidence="7" id="KW-0653">Protein transport</keyword>
<feature type="compositionally biased region" description="Pro residues" evidence="10">
    <location>
        <begin position="52"/>
        <end position="64"/>
    </location>
</feature>
<keyword evidence="3" id="KW-0813">Transport</keyword>
<dbReference type="AlphaFoldDB" id="A0A6I3SV63"/>
<keyword evidence="6" id="KW-0812">Transmembrane</keyword>
<dbReference type="EMBL" id="WNKZ01000022">
    <property type="protein sequence ID" value="MTV53091.1"/>
    <property type="molecule type" value="Genomic_DNA"/>
</dbReference>
<dbReference type="GO" id="GO:0015031">
    <property type="term" value="P:protein transport"/>
    <property type="evidence" value="ECO:0007669"/>
    <property type="project" value="UniProtKB-KW"/>
</dbReference>
<evidence type="ECO:0000313" key="13">
    <source>
        <dbReference type="EMBL" id="MTV53091.1"/>
    </source>
</evidence>
<evidence type="ECO:0000256" key="6">
    <source>
        <dbReference type="ARBA" id="ARBA00022692"/>
    </source>
</evidence>
<dbReference type="SUPFAM" id="SSF74653">
    <property type="entry name" value="TolA/TonB C-terminal domain"/>
    <property type="match status" value="1"/>
</dbReference>
<gene>
    <name evidence="12" type="primary">tonB</name>
    <name evidence="12" type="ORF">GCM10011572_03580</name>
    <name evidence="13" type="ORF">GM672_10150</name>
</gene>
<evidence type="ECO:0000256" key="3">
    <source>
        <dbReference type="ARBA" id="ARBA00022448"/>
    </source>
</evidence>
<dbReference type="PANTHER" id="PTHR33446:SF2">
    <property type="entry name" value="PROTEIN TONB"/>
    <property type="match status" value="1"/>
</dbReference>
<dbReference type="Proteomes" id="UP000430634">
    <property type="component" value="Unassembled WGS sequence"/>
</dbReference>
<comment type="subcellular location">
    <subcellularLocation>
        <location evidence="1">Cell inner membrane</location>
        <topology evidence="1">Single-pass membrane protein</topology>
        <orientation evidence="1">Periplasmic side</orientation>
    </subcellularLocation>
</comment>
<dbReference type="EMBL" id="BMKG01000001">
    <property type="protein sequence ID" value="GGB84945.1"/>
    <property type="molecule type" value="Genomic_DNA"/>
</dbReference>
<evidence type="ECO:0000256" key="8">
    <source>
        <dbReference type="ARBA" id="ARBA00022989"/>
    </source>
</evidence>
<evidence type="ECO:0000313" key="12">
    <source>
        <dbReference type="EMBL" id="GGB84945.1"/>
    </source>
</evidence>
<dbReference type="Pfam" id="PF03544">
    <property type="entry name" value="TonB_C"/>
    <property type="match status" value="1"/>
</dbReference>
<dbReference type="GO" id="GO:0031992">
    <property type="term" value="F:energy transducer activity"/>
    <property type="evidence" value="ECO:0007669"/>
    <property type="project" value="TreeGrafter"/>
</dbReference>
<reference evidence="15" key="2">
    <citation type="journal article" date="2019" name="Int. J. Syst. Evol. Microbiol.">
        <title>The Global Catalogue of Microorganisms (GCM) 10K type strain sequencing project: providing services to taxonomists for standard genome sequencing and annotation.</title>
        <authorList>
            <consortium name="The Broad Institute Genomics Platform"/>
            <consortium name="The Broad Institute Genome Sequencing Center for Infectious Disease"/>
            <person name="Wu L."/>
            <person name="Ma J."/>
        </authorList>
    </citation>
    <scope>NUCLEOTIDE SEQUENCE [LARGE SCALE GENOMIC DNA]</scope>
    <source>
        <strain evidence="15">CGMCC 1.15931</strain>
    </source>
</reference>
<comment type="similarity">
    <text evidence="2">Belongs to the TonB family.</text>
</comment>
<name>A0A6I3SV63_9BURK</name>
<evidence type="ECO:0000256" key="9">
    <source>
        <dbReference type="ARBA" id="ARBA00023136"/>
    </source>
</evidence>
<dbReference type="PROSITE" id="PS52015">
    <property type="entry name" value="TONB_CTD"/>
    <property type="match status" value="1"/>
</dbReference>
<keyword evidence="9" id="KW-0472">Membrane</keyword>
<reference evidence="12" key="1">
    <citation type="journal article" date="2014" name="Int. J. Syst. Evol. Microbiol.">
        <title>Complete genome of a new Firmicutes species belonging to the dominant human colonic microbiota ('Ruminococcus bicirculans') reveals two chromosomes and a selective capacity to utilize plant glucans.</title>
        <authorList>
            <consortium name="NISC Comparative Sequencing Program"/>
            <person name="Wegmann U."/>
            <person name="Louis P."/>
            <person name="Goesmann A."/>
            <person name="Henrissat B."/>
            <person name="Duncan S.H."/>
            <person name="Flint H.J."/>
        </authorList>
    </citation>
    <scope>NUCLEOTIDE SEQUENCE</scope>
    <source>
        <strain evidence="12">CGMCC 1.15931</strain>
    </source>
</reference>
<dbReference type="OrthoDB" id="8724624at2"/>
<keyword evidence="4" id="KW-1003">Cell membrane</keyword>
<evidence type="ECO:0000313" key="15">
    <source>
        <dbReference type="Proteomes" id="UP000622638"/>
    </source>
</evidence>
<dbReference type="InterPro" id="IPR006260">
    <property type="entry name" value="TonB/TolA_C"/>
</dbReference>
<dbReference type="RefSeq" id="WP_155470411.1">
    <property type="nucleotide sequence ID" value="NZ_BMKG01000001.1"/>
</dbReference>
<dbReference type="InterPro" id="IPR037682">
    <property type="entry name" value="TonB_C"/>
</dbReference>
<dbReference type="GO" id="GO:0055085">
    <property type="term" value="P:transmembrane transport"/>
    <property type="evidence" value="ECO:0007669"/>
    <property type="project" value="InterPro"/>
</dbReference>
<dbReference type="Proteomes" id="UP000622638">
    <property type="component" value="Unassembled WGS sequence"/>
</dbReference>
<dbReference type="InterPro" id="IPR051045">
    <property type="entry name" value="TonB-dependent_transducer"/>
</dbReference>
<feature type="region of interest" description="Disordered" evidence="10">
    <location>
        <begin position="52"/>
        <end position="72"/>
    </location>
</feature>
<accession>A0A6I3SV63</accession>
<keyword evidence="15" id="KW-1185">Reference proteome</keyword>
<dbReference type="GO" id="GO:0098797">
    <property type="term" value="C:plasma membrane protein complex"/>
    <property type="evidence" value="ECO:0007669"/>
    <property type="project" value="TreeGrafter"/>
</dbReference>
<evidence type="ECO:0000256" key="7">
    <source>
        <dbReference type="ARBA" id="ARBA00022927"/>
    </source>
</evidence>
<evidence type="ECO:0000313" key="14">
    <source>
        <dbReference type="Proteomes" id="UP000430634"/>
    </source>
</evidence>
<reference evidence="13 14" key="3">
    <citation type="submission" date="2019-11" db="EMBL/GenBank/DDBJ databases">
        <title>Type strains purchased from KCTC, JCM and DSMZ.</title>
        <authorList>
            <person name="Lu H."/>
        </authorList>
    </citation>
    <scope>NUCLEOTIDE SEQUENCE [LARGE SCALE GENOMIC DNA]</scope>
    <source>
        <strain evidence="13 14">KCTC 52429</strain>
    </source>
</reference>